<evidence type="ECO:0000313" key="3">
    <source>
        <dbReference type="Proteomes" id="UP000187735"/>
    </source>
</evidence>
<sequence>MADEPKRVERDLNEDPITGEHGAHPIGAGLGAAAGGAAAGAAGGAVAGPAGAVVGAIVGGIAGGLGGSALEEQIDPTVEYAHWEGEYKNRPYYDPDTEYGTYAPAYQHGWEGRTRYGDRSFSDAEEDLKREWEETIHGSTLDWETARPATRDAWERIDNIKRG</sequence>
<protein>
    <recommendedName>
        <fullName evidence="4">Glycine zipper domain-containing protein</fullName>
    </recommendedName>
</protein>
<keyword evidence="3" id="KW-1185">Reference proteome</keyword>
<feature type="region of interest" description="Disordered" evidence="1">
    <location>
        <begin position="1"/>
        <end position="29"/>
    </location>
</feature>
<evidence type="ECO:0000256" key="1">
    <source>
        <dbReference type="SAM" id="MobiDB-lite"/>
    </source>
</evidence>
<reference evidence="2 3" key="1">
    <citation type="journal article" date="2016" name="Front. Microbiol.">
        <title>Fuerstia marisgermanicae gen. nov., sp. nov., an Unusual Member of the Phylum Planctomycetes from the German Wadden Sea.</title>
        <authorList>
            <person name="Kohn T."/>
            <person name="Heuer A."/>
            <person name="Jogler M."/>
            <person name="Vollmers J."/>
            <person name="Boedeker C."/>
            <person name="Bunk B."/>
            <person name="Rast P."/>
            <person name="Borchert D."/>
            <person name="Glockner I."/>
            <person name="Freese H.M."/>
            <person name="Klenk H.P."/>
            <person name="Overmann J."/>
            <person name="Kaster A.K."/>
            <person name="Rohde M."/>
            <person name="Wiegand S."/>
            <person name="Jogler C."/>
        </authorList>
    </citation>
    <scope>NUCLEOTIDE SEQUENCE [LARGE SCALE GENOMIC DNA]</scope>
    <source>
        <strain evidence="2 3">NH11</strain>
    </source>
</reference>
<feature type="compositionally biased region" description="Basic and acidic residues" evidence="1">
    <location>
        <begin position="1"/>
        <end position="13"/>
    </location>
</feature>
<organism evidence="2 3">
    <name type="scientific">Fuerstiella marisgermanici</name>
    <dbReference type="NCBI Taxonomy" id="1891926"/>
    <lineage>
        <taxon>Bacteria</taxon>
        <taxon>Pseudomonadati</taxon>
        <taxon>Planctomycetota</taxon>
        <taxon>Planctomycetia</taxon>
        <taxon>Planctomycetales</taxon>
        <taxon>Planctomycetaceae</taxon>
        <taxon>Fuerstiella</taxon>
    </lineage>
</organism>
<name>A0A1P8WCQ6_9PLAN</name>
<dbReference type="RefSeq" id="WP_077023532.1">
    <property type="nucleotide sequence ID" value="NZ_CP017641.1"/>
</dbReference>
<dbReference type="OrthoDB" id="282393at2"/>
<evidence type="ECO:0000313" key="2">
    <source>
        <dbReference type="EMBL" id="APZ91835.1"/>
    </source>
</evidence>
<evidence type="ECO:0008006" key="4">
    <source>
        <dbReference type="Google" id="ProtNLM"/>
    </source>
</evidence>
<dbReference type="Proteomes" id="UP000187735">
    <property type="component" value="Chromosome"/>
</dbReference>
<dbReference type="AlphaFoldDB" id="A0A1P8WCQ6"/>
<accession>A0A1P8WCQ6</accession>
<proteinExistence type="predicted"/>
<dbReference type="STRING" id="1891926.Fuma_01431"/>
<dbReference type="KEGG" id="fmr:Fuma_01431"/>
<gene>
    <name evidence="2" type="ORF">Fuma_01431</name>
</gene>
<dbReference type="EMBL" id="CP017641">
    <property type="protein sequence ID" value="APZ91835.1"/>
    <property type="molecule type" value="Genomic_DNA"/>
</dbReference>